<reference evidence="7" key="1">
    <citation type="submission" date="2016-06" db="UniProtKB">
        <authorList>
            <consortium name="WormBaseParasite"/>
        </authorList>
    </citation>
    <scope>IDENTIFICATION</scope>
</reference>
<dbReference type="GO" id="GO:0046872">
    <property type="term" value="F:metal ion binding"/>
    <property type="evidence" value="ECO:0007669"/>
    <property type="project" value="UniProtKB-KW"/>
</dbReference>
<keyword evidence="1" id="KW-0349">Heme</keyword>
<dbReference type="PANTHER" id="PTHR46237">
    <property type="entry name" value="CYTOCHROME B5 REDUCTASE 4 FAMILY MEMBER"/>
    <property type="match status" value="1"/>
</dbReference>
<dbReference type="PROSITE" id="PS50255">
    <property type="entry name" value="CYTOCHROME_B5_2"/>
    <property type="match status" value="1"/>
</dbReference>
<evidence type="ECO:0000259" key="4">
    <source>
        <dbReference type="PROSITE" id="PS50255"/>
    </source>
</evidence>
<dbReference type="EMBL" id="UZAN01050587">
    <property type="protein sequence ID" value="VDP88323.1"/>
    <property type="molecule type" value="Genomic_DNA"/>
</dbReference>
<accession>A0A183AWH4</accession>
<keyword evidence="6" id="KW-1185">Reference proteome</keyword>
<dbReference type="InterPro" id="IPR051872">
    <property type="entry name" value="Cytochrome_b5/Flavoprotein_Rdt"/>
</dbReference>
<keyword evidence="3" id="KW-0408">Iron</keyword>
<dbReference type="Proteomes" id="UP000272942">
    <property type="component" value="Unassembled WGS sequence"/>
</dbReference>
<evidence type="ECO:0000256" key="1">
    <source>
        <dbReference type="ARBA" id="ARBA00022617"/>
    </source>
</evidence>
<protein>
    <submittedName>
        <fullName evidence="7">Cytochrome b5 heme-binding domain-containing protein</fullName>
    </submittedName>
</protein>
<feature type="domain" description="Cytochrome b5 heme-binding" evidence="4">
    <location>
        <begin position="75"/>
        <end position="154"/>
    </location>
</feature>
<evidence type="ECO:0000256" key="2">
    <source>
        <dbReference type="ARBA" id="ARBA00022723"/>
    </source>
</evidence>
<dbReference type="OrthoDB" id="260519at2759"/>
<organism evidence="7">
    <name type="scientific">Echinostoma caproni</name>
    <dbReference type="NCBI Taxonomy" id="27848"/>
    <lineage>
        <taxon>Eukaryota</taxon>
        <taxon>Metazoa</taxon>
        <taxon>Spiralia</taxon>
        <taxon>Lophotrochozoa</taxon>
        <taxon>Platyhelminthes</taxon>
        <taxon>Trematoda</taxon>
        <taxon>Digenea</taxon>
        <taxon>Plagiorchiida</taxon>
        <taxon>Echinostomata</taxon>
        <taxon>Echinostomatoidea</taxon>
        <taxon>Echinostomatidae</taxon>
        <taxon>Echinostoma</taxon>
    </lineage>
</organism>
<dbReference type="GO" id="GO:0004128">
    <property type="term" value="F:cytochrome-b5 reductase activity, acting on NAD(P)H"/>
    <property type="evidence" value="ECO:0007669"/>
    <property type="project" value="TreeGrafter"/>
</dbReference>
<dbReference type="SUPFAM" id="SSF55856">
    <property type="entry name" value="Cytochrome b5-like heme/steroid binding domain"/>
    <property type="match status" value="1"/>
</dbReference>
<dbReference type="Gene3D" id="3.10.120.10">
    <property type="entry name" value="Cytochrome b5-like heme/steroid binding domain"/>
    <property type="match status" value="1"/>
</dbReference>
<dbReference type="Pfam" id="PF00173">
    <property type="entry name" value="Cyt-b5"/>
    <property type="match status" value="1"/>
</dbReference>
<name>A0A183AWH4_9TREM</name>
<dbReference type="InterPro" id="IPR036400">
    <property type="entry name" value="Cyt_B5-like_heme/steroid_sf"/>
</dbReference>
<dbReference type="WBParaSite" id="ECPE_0001134401-mRNA-1">
    <property type="protein sequence ID" value="ECPE_0001134401-mRNA-1"/>
    <property type="gene ID" value="ECPE_0001134401"/>
</dbReference>
<keyword evidence="2" id="KW-0479">Metal-binding</keyword>
<gene>
    <name evidence="5" type="ORF">ECPE_LOCUS11309</name>
</gene>
<evidence type="ECO:0000256" key="3">
    <source>
        <dbReference type="ARBA" id="ARBA00023004"/>
    </source>
</evidence>
<dbReference type="SMART" id="SM01117">
    <property type="entry name" value="Cyt-b5"/>
    <property type="match status" value="1"/>
</dbReference>
<sequence length="268" mass="30479">MNYCSLVESDIKAIRLITNVILVLETREIGQGGCKVTWNRVGPTTLSRCQLLQSGIGRWITYLNSAEYRQIQPGNASINFSELACHNRVDDMWMALNHEGKRAVFDVTPFARFHPGGLEVLLEHAGTDASEAFRMAHAYVNVDMIGRLRKGFLSKNKLGAGHLLPSMVVSHLKDGGSTLSQQPRPKWSWVVHESGTVELRLHFSRFTTTDRTWSCMDELRALSCWAPVKCCDETTCRDQLIMRTLLGDTYHRMEFRKSQTRLSQKYLD</sequence>
<evidence type="ECO:0000313" key="6">
    <source>
        <dbReference type="Proteomes" id="UP000272942"/>
    </source>
</evidence>
<evidence type="ECO:0000313" key="7">
    <source>
        <dbReference type="WBParaSite" id="ECPE_0001134401-mRNA-1"/>
    </source>
</evidence>
<evidence type="ECO:0000313" key="5">
    <source>
        <dbReference type="EMBL" id="VDP88323.1"/>
    </source>
</evidence>
<dbReference type="GO" id="GO:0020037">
    <property type="term" value="F:heme binding"/>
    <property type="evidence" value="ECO:0007669"/>
    <property type="project" value="TreeGrafter"/>
</dbReference>
<proteinExistence type="predicted"/>
<reference evidence="5 6" key="2">
    <citation type="submission" date="2018-11" db="EMBL/GenBank/DDBJ databases">
        <authorList>
            <consortium name="Pathogen Informatics"/>
        </authorList>
    </citation>
    <scope>NUCLEOTIDE SEQUENCE [LARGE SCALE GENOMIC DNA]</scope>
    <source>
        <strain evidence="5 6">Egypt</strain>
    </source>
</reference>
<dbReference type="InterPro" id="IPR001199">
    <property type="entry name" value="Cyt_B5-like_heme/steroid-bd"/>
</dbReference>
<dbReference type="AlphaFoldDB" id="A0A183AWH4"/>
<dbReference type="PANTHER" id="PTHR46237:SF1">
    <property type="entry name" value="CYTOCHROME B5 REDUCTASE 4"/>
    <property type="match status" value="1"/>
</dbReference>
<dbReference type="GO" id="GO:0005737">
    <property type="term" value="C:cytoplasm"/>
    <property type="evidence" value="ECO:0007669"/>
    <property type="project" value="TreeGrafter"/>
</dbReference>